<dbReference type="InterPro" id="IPR000182">
    <property type="entry name" value="GNAT_dom"/>
</dbReference>
<dbReference type="Gene3D" id="3.40.630.30">
    <property type="match status" value="1"/>
</dbReference>
<keyword evidence="2" id="KW-0012">Acyltransferase</keyword>
<gene>
    <name evidence="4" type="ORF">AADG42_18795</name>
</gene>
<dbReference type="PANTHER" id="PTHR10545">
    <property type="entry name" value="DIAMINE N-ACETYLTRANSFERASE"/>
    <property type="match status" value="1"/>
</dbReference>
<accession>A0ABZ3FT74</accession>
<protein>
    <submittedName>
        <fullName evidence="4">GNAT family N-acetyltransferase</fullName>
    </submittedName>
</protein>
<keyword evidence="5" id="KW-1185">Reference proteome</keyword>
<dbReference type="Pfam" id="PF00583">
    <property type="entry name" value="Acetyltransf_1"/>
    <property type="match status" value="1"/>
</dbReference>
<dbReference type="InterPro" id="IPR016181">
    <property type="entry name" value="Acyl_CoA_acyltransferase"/>
</dbReference>
<dbReference type="SUPFAM" id="SSF55729">
    <property type="entry name" value="Acyl-CoA N-acyltransferases (Nat)"/>
    <property type="match status" value="1"/>
</dbReference>
<proteinExistence type="predicted"/>
<dbReference type="PROSITE" id="PS51186">
    <property type="entry name" value="GNAT"/>
    <property type="match status" value="1"/>
</dbReference>
<dbReference type="Proteomes" id="UP001442841">
    <property type="component" value="Chromosome"/>
</dbReference>
<dbReference type="EMBL" id="CP154795">
    <property type="protein sequence ID" value="XAN09278.1"/>
    <property type="molecule type" value="Genomic_DNA"/>
</dbReference>
<evidence type="ECO:0000256" key="2">
    <source>
        <dbReference type="ARBA" id="ARBA00023315"/>
    </source>
</evidence>
<evidence type="ECO:0000313" key="5">
    <source>
        <dbReference type="Proteomes" id="UP001442841"/>
    </source>
</evidence>
<evidence type="ECO:0000256" key="1">
    <source>
        <dbReference type="ARBA" id="ARBA00022679"/>
    </source>
</evidence>
<dbReference type="CDD" id="cd04301">
    <property type="entry name" value="NAT_SF"/>
    <property type="match status" value="1"/>
</dbReference>
<reference evidence="4 5" key="1">
    <citation type="submission" date="2024-04" db="EMBL/GenBank/DDBJ databases">
        <title>Isolation of an actinomycete strain from pig manure.</title>
        <authorList>
            <person name="Gong T."/>
            <person name="Yu Z."/>
            <person name="An M."/>
            <person name="Wei C."/>
            <person name="Yang W."/>
            <person name="Liu L."/>
        </authorList>
    </citation>
    <scope>NUCLEOTIDE SEQUENCE [LARGE SCALE GENOMIC DNA]</scope>
    <source>
        <strain evidence="4 5">ZF39</strain>
    </source>
</reference>
<sequence length="160" mass="17484">MTIRAATPDDIPAILGLVQALADYEKEPDATKGTPESYLKAMFPDGGDAVAYANVAEIDGEIVGLALYYLTFSTWEGVPGMWLEDLFVLPEHRGTGLGKRLLTGLAEICVEKGYSRLEWCVLNWNTPAIEFYQAMGAGPMDEWTTYRLTGDALTRAGGRT</sequence>
<evidence type="ECO:0000259" key="3">
    <source>
        <dbReference type="PROSITE" id="PS51186"/>
    </source>
</evidence>
<keyword evidence="1" id="KW-0808">Transferase</keyword>
<dbReference type="PANTHER" id="PTHR10545:SF29">
    <property type="entry name" value="GH14572P-RELATED"/>
    <property type="match status" value="1"/>
</dbReference>
<evidence type="ECO:0000313" key="4">
    <source>
        <dbReference type="EMBL" id="XAN09278.1"/>
    </source>
</evidence>
<name>A0ABZ3FT74_9ACTN</name>
<feature type="domain" description="N-acetyltransferase" evidence="3">
    <location>
        <begin position="1"/>
        <end position="156"/>
    </location>
</feature>
<organism evidence="4 5">
    <name type="scientific">Ammonicoccus fulvus</name>
    <dbReference type="NCBI Taxonomy" id="3138240"/>
    <lineage>
        <taxon>Bacteria</taxon>
        <taxon>Bacillati</taxon>
        <taxon>Actinomycetota</taxon>
        <taxon>Actinomycetes</taxon>
        <taxon>Propionibacteriales</taxon>
        <taxon>Propionibacteriaceae</taxon>
        <taxon>Ammonicoccus</taxon>
    </lineage>
</organism>
<dbReference type="InterPro" id="IPR051016">
    <property type="entry name" value="Diverse_Substrate_AcTransf"/>
</dbReference>
<dbReference type="RefSeq" id="WP_425310731.1">
    <property type="nucleotide sequence ID" value="NZ_CP154795.1"/>
</dbReference>